<protein>
    <submittedName>
        <fullName evidence="3">Aminotransferase</fullName>
    </submittedName>
</protein>
<reference evidence="3 5" key="1">
    <citation type="journal article" date="2011" name="Science">
        <title>Comparative functional genomics of the fission yeasts.</title>
        <authorList>
            <person name="Rhind N."/>
            <person name="Chen Z."/>
            <person name="Yassour M."/>
            <person name="Thompson D.A."/>
            <person name="Haas B.J."/>
            <person name="Habib N."/>
            <person name="Wapinski I."/>
            <person name="Roy S."/>
            <person name="Lin M.F."/>
            <person name="Heiman D.I."/>
            <person name="Young S.K."/>
            <person name="Furuya K."/>
            <person name="Guo Y."/>
            <person name="Pidoux A."/>
            <person name="Chen H.M."/>
            <person name="Robbertse B."/>
            <person name="Goldberg J.M."/>
            <person name="Aoki K."/>
            <person name="Bayne E.H."/>
            <person name="Berlin A.M."/>
            <person name="Desjardins C.A."/>
            <person name="Dobbs E."/>
            <person name="Dukaj L."/>
            <person name="Fan L."/>
            <person name="FitzGerald M.G."/>
            <person name="French C."/>
            <person name="Gujja S."/>
            <person name="Hansen K."/>
            <person name="Keifenheim D."/>
            <person name="Levin J.Z."/>
            <person name="Mosher R.A."/>
            <person name="Mueller C.A."/>
            <person name="Pfiffner J."/>
            <person name="Priest M."/>
            <person name="Russ C."/>
            <person name="Smialowska A."/>
            <person name="Swoboda P."/>
            <person name="Sykes S.M."/>
            <person name="Vaughn M."/>
            <person name="Vengrova S."/>
            <person name="Yoder R."/>
            <person name="Zeng Q."/>
            <person name="Allshire R."/>
            <person name="Baulcombe D."/>
            <person name="Birren B.W."/>
            <person name="Brown W."/>
            <person name="Ekwall K."/>
            <person name="Kellis M."/>
            <person name="Leatherwood J."/>
            <person name="Levin H."/>
            <person name="Margalit H."/>
            <person name="Martienssen R."/>
            <person name="Nieduszynski C.A."/>
            <person name="Spatafora J.W."/>
            <person name="Friedman N."/>
            <person name="Dalgaard J.Z."/>
            <person name="Baumann P."/>
            <person name="Niki H."/>
            <person name="Regev A."/>
            <person name="Nusbaum C."/>
        </authorList>
    </citation>
    <scope>NUCLEOTIDE SEQUENCE [LARGE SCALE GENOMIC DNA]</scope>
    <source>
        <strain evidence="5">yFS275 / FY16936</strain>
    </source>
</reference>
<evidence type="ECO:0000313" key="5">
    <source>
        <dbReference type="Proteomes" id="UP000001744"/>
    </source>
</evidence>
<keyword evidence="3" id="KW-0032">Aminotransferase</keyword>
<dbReference type="eggNOG" id="KOG1549">
    <property type="taxonomic scope" value="Eukaryota"/>
</dbReference>
<name>B6K587_SCHJY</name>
<dbReference type="InterPro" id="IPR015424">
    <property type="entry name" value="PyrdxlP-dep_Trfase"/>
</dbReference>
<dbReference type="AlphaFoldDB" id="B6K587"/>
<dbReference type="VEuPathDB" id="FungiDB:SJAG_03856"/>
<organism evidence="3 5">
    <name type="scientific">Schizosaccharomyces japonicus (strain yFS275 / FY16936)</name>
    <name type="common">Fission yeast</name>
    <dbReference type="NCBI Taxonomy" id="402676"/>
    <lineage>
        <taxon>Eukaryota</taxon>
        <taxon>Fungi</taxon>
        <taxon>Dikarya</taxon>
        <taxon>Ascomycota</taxon>
        <taxon>Taphrinomycotina</taxon>
        <taxon>Schizosaccharomycetes</taxon>
        <taxon>Schizosaccharomycetales</taxon>
        <taxon>Schizosaccharomycetaceae</taxon>
        <taxon>Schizosaccharomyces</taxon>
    </lineage>
</organism>
<dbReference type="OMA" id="VCIFDVV"/>
<evidence type="ECO:0000313" key="4">
    <source>
        <dbReference type="JaponicusDB" id="SJAG_03856"/>
    </source>
</evidence>
<dbReference type="Gene3D" id="3.40.640.10">
    <property type="entry name" value="Type I PLP-dependent aspartate aminotransferase-like (Major domain)"/>
    <property type="match status" value="1"/>
</dbReference>
<dbReference type="Pfam" id="PF00266">
    <property type="entry name" value="Aminotran_5"/>
    <property type="match status" value="1"/>
</dbReference>
<proteinExistence type="predicted"/>
<keyword evidence="1" id="KW-0663">Pyridoxal phosphate</keyword>
<dbReference type="SUPFAM" id="SSF53383">
    <property type="entry name" value="PLP-dependent transferases"/>
    <property type="match status" value="1"/>
</dbReference>
<dbReference type="GO" id="GO:1903257">
    <property type="term" value="P:selenoneine biosynthetic process"/>
    <property type="evidence" value="ECO:0000318"/>
    <property type="project" value="GO_Central"/>
</dbReference>
<accession>B6K587</accession>
<dbReference type="InterPro" id="IPR015422">
    <property type="entry name" value="PyrdxlP-dep_Trfase_small"/>
</dbReference>
<dbReference type="PANTHER" id="PTHR43092:SF2">
    <property type="entry name" value="HERCYNYLCYSTEINE SULFOXIDE LYASE"/>
    <property type="match status" value="1"/>
</dbReference>
<dbReference type="GO" id="GO:1990411">
    <property type="term" value="F:hercynylcysteine sulfoxide lyase activity (ergothioneine-forming)"/>
    <property type="evidence" value="ECO:0000318"/>
    <property type="project" value="GO_Central"/>
</dbReference>
<sequence>MEGKDSKAVVFGHALKKEFFVDDNVVCANTGSFGTVCRQAFAATEEAVKVSQKNTDLGFLYELPRRMRRLRSRVAEFVGAKESDIAFVGTATHAVSTILLTHPWKQGDRLLMLSLAYPTCSFAADYVRDRYGVEIELIDVDVDFDGEEFLKTVRERFEAFRPKMFLFDLISSMPVVLTPWEKVVELCREYNVLSVVDGAHSVGLLDLNLDKVQPDFFFTNTHKWLFAPSGTTILYVSEKNHSLIDPLPLSYGYGYRKEDAKPAAPFAERFRFSTYMDSAKYLGIEGALDFRATLGEEAIRRYTNEIANKGAKIVADALGVPFTPAPFPLSMVNVELPIKEVPALATEEFWKKHNTFVRTCEYKGKWYTRICGCIFMEESDYERVAVALKELCGVN</sequence>
<evidence type="ECO:0000256" key="1">
    <source>
        <dbReference type="ARBA" id="ARBA00022898"/>
    </source>
</evidence>
<dbReference type="PANTHER" id="PTHR43092">
    <property type="entry name" value="L-CYSTEINE DESULFHYDRASE"/>
    <property type="match status" value="1"/>
</dbReference>
<dbReference type="InterPro" id="IPR000192">
    <property type="entry name" value="Aminotrans_V_dom"/>
</dbReference>
<dbReference type="RefSeq" id="XP_002174984.1">
    <property type="nucleotide sequence ID" value="XM_002174948.1"/>
</dbReference>
<evidence type="ECO:0000313" key="3">
    <source>
        <dbReference type="EMBL" id="EEB08691.1"/>
    </source>
</evidence>
<feature type="domain" description="Aminotransferase class V" evidence="2">
    <location>
        <begin position="65"/>
        <end position="335"/>
    </location>
</feature>
<keyword evidence="3" id="KW-0808">Transferase</keyword>
<dbReference type="GeneID" id="7050494"/>
<dbReference type="Proteomes" id="UP000001744">
    <property type="component" value="Unassembled WGS sequence"/>
</dbReference>
<dbReference type="STRING" id="402676.B6K587"/>
<evidence type="ECO:0000259" key="2">
    <source>
        <dbReference type="Pfam" id="PF00266"/>
    </source>
</evidence>
<gene>
    <name evidence="4" type="primary">egt2</name>
    <name evidence="3" type="ORF">SJAG_03856</name>
</gene>
<dbReference type="InterPro" id="IPR015421">
    <property type="entry name" value="PyrdxlP-dep_Trfase_major"/>
</dbReference>
<keyword evidence="5" id="KW-1185">Reference proteome</keyword>
<dbReference type="Gene3D" id="3.90.1150.10">
    <property type="entry name" value="Aspartate Aminotransferase, domain 1"/>
    <property type="match status" value="1"/>
</dbReference>
<dbReference type="EMBL" id="KE651167">
    <property type="protein sequence ID" value="EEB08691.1"/>
    <property type="molecule type" value="Genomic_DNA"/>
</dbReference>
<dbReference type="OrthoDB" id="5978656at2759"/>
<dbReference type="GO" id="GO:0008483">
    <property type="term" value="F:transaminase activity"/>
    <property type="evidence" value="ECO:0007669"/>
    <property type="project" value="UniProtKB-KW"/>
</dbReference>
<dbReference type="JaponicusDB" id="SJAG_03856">
    <property type="gene designation" value="egt2"/>
</dbReference>
<dbReference type="HOGENOM" id="CLU_003433_3_0_1"/>